<dbReference type="OrthoDB" id="7365261at2"/>
<dbReference type="STRING" id="83401.SAMN05421742_11611"/>
<evidence type="ECO:0000313" key="2">
    <source>
        <dbReference type="Proteomes" id="UP000217076"/>
    </source>
</evidence>
<name>A0A1G8FSW6_9PROT</name>
<evidence type="ECO:0008006" key="3">
    <source>
        <dbReference type="Google" id="ProtNLM"/>
    </source>
</evidence>
<dbReference type="EMBL" id="FNCV01000016">
    <property type="protein sequence ID" value="SDH85233.1"/>
    <property type="molecule type" value="Genomic_DNA"/>
</dbReference>
<sequence>MPRSWRSLALIPVLALGLAACKDTTKDILDKAEGASTKAELEAALGDPDSLERFGPAEKWTYDASNGTVTFPIAGDMVGPPIAQTAED</sequence>
<keyword evidence="2" id="KW-1185">Reference proteome</keyword>
<protein>
    <recommendedName>
        <fullName evidence="3">SmpA / OmlA family protein</fullName>
    </recommendedName>
</protein>
<accession>A0A1G8FSW6</accession>
<dbReference type="Proteomes" id="UP000217076">
    <property type="component" value="Unassembled WGS sequence"/>
</dbReference>
<evidence type="ECO:0000313" key="1">
    <source>
        <dbReference type="EMBL" id="SDH85233.1"/>
    </source>
</evidence>
<organism evidence="1 2">
    <name type="scientific">Roseospirillum parvum</name>
    <dbReference type="NCBI Taxonomy" id="83401"/>
    <lineage>
        <taxon>Bacteria</taxon>
        <taxon>Pseudomonadati</taxon>
        <taxon>Pseudomonadota</taxon>
        <taxon>Alphaproteobacteria</taxon>
        <taxon>Rhodospirillales</taxon>
        <taxon>Rhodospirillaceae</taxon>
        <taxon>Roseospirillum</taxon>
    </lineage>
</organism>
<gene>
    <name evidence="1" type="ORF">SAMN05421742_11611</name>
</gene>
<dbReference type="AlphaFoldDB" id="A0A1G8FSW6"/>
<dbReference type="RefSeq" id="WP_092621782.1">
    <property type="nucleotide sequence ID" value="NZ_FNCV01000016.1"/>
</dbReference>
<proteinExistence type="predicted"/>
<reference evidence="2" key="1">
    <citation type="submission" date="2016-10" db="EMBL/GenBank/DDBJ databases">
        <authorList>
            <person name="Varghese N."/>
            <person name="Submissions S."/>
        </authorList>
    </citation>
    <scope>NUCLEOTIDE SEQUENCE [LARGE SCALE GENOMIC DNA]</scope>
    <source>
        <strain evidence="2">930I</strain>
    </source>
</reference>
<dbReference type="PROSITE" id="PS51257">
    <property type="entry name" value="PROKAR_LIPOPROTEIN"/>
    <property type="match status" value="1"/>
</dbReference>